<feature type="transmembrane region" description="Helical" evidence="1">
    <location>
        <begin position="229"/>
        <end position="247"/>
    </location>
</feature>
<keyword evidence="1" id="KW-0472">Membrane</keyword>
<dbReference type="AlphaFoldDB" id="A0A7X9XCE2"/>
<keyword evidence="1" id="KW-0812">Transmembrane</keyword>
<evidence type="ECO:0000313" key="3">
    <source>
        <dbReference type="Proteomes" id="UP000576082"/>
    </source>
</evidence>
<feature type="transmembrane region" description="Helical" evidence="1">
    <location>
        <begin position="79"/>
        <end position="98"/>
    </location>
</feature>
<evidence type="ECO:0000256" key="1">
    <source>
        <dbReference type="SAM" id="Phobius"/>
    </source>
</evidence>
<comment type="caution">
    <text evidence="2">The sequence shown here is derived from an EMBL/GenBank/DDBJ whole genome shotgun (WGS) entry which is preliminary data.</text>
</comment>
<evidence type="ECO:0000313" key="2">
    <source>
        <dbReference type="EMBL" id="NME71653.1"/>
    </source>
</evidence>
<proteinExistence type="predicted"/>
<protein>
    <recommendedName>
        <fullName evidence="4">Prenyltransferase</fullName>
    </recommendedName>
</protein>
<name>A0A7X9XCE2_9BACT</name>
<dbReference type="Proteomes" id="UP000576082">
    <property type="component" value="Unassembled WGS sequence"/>
</dbReference>
<keyword evidence="3" id="KW-1185">Reference proteome</keyword>
<sequence>MKRLYHYIQALSIDVALGAIVCSMFLGKINNTEIPIPIYFSLGIAVWVIYTLDHLMDAFSIQHTAHTFRHAFHQKYKKALSTACSILAFVGFVITVTYLPLTVFYHGIVLMIIVGAYLLIINLKFVPFSTFKETTVALIYTLGVALPVYSLSDNYHPALHFFSVSIFILATINLLEFSLFDVESDKKDKMMSGALKLGYDGINIRLKILFGLFLLLFIISFFWLKLNFIIPQIIFFFMGLSLFIIYIKSEFFSKDDYFRILGDFIFLYPVLWVL</sequence>
<evidence type="ECO:0008006" key="4">
    <source>
        <dbReference type="Google" id="ProtNLM"/>
    </source>
</evidence>
<accession>A0A7X9XCE2</accession>
<feature type="transmembrane region" description="Helical" evidence="1">
    <location>
        <begin position="38"/>
        <end position="59"/>
    </location>
</feature>
<feature type="transmembrane region" description="Helical" evidence="1">
    <location>
        <begin position="7"/>
        <end position="26"/>
    </location>
</feature>
<gene>
    <name evidence="2" type="ORF">HHU12_27055</name>
</gene>
<dbReference type="EMBL" id="JABANE010000107">
    <property type="protein sequence ID" value="NME71653.1"/>
    <property type="molecule type" value="Genomic_DNA"/>
</dbReference>
<dbReference type="RefSeq" id="WP_169659861.1">
    <property type="nucleotide sequence ID" value="NZ_JABANE010000107.1"/>
</dbReference>
<keyword evidence="1" id="KW-1133">Transmembrane helix</keyword>
<feature type="transmembrane region" description="Helical" evidence="1">
    <location>
        <begin position="104"/>
        <end position="123"/>
    </location>
</feature>
<organism evidence="2 3">
    <name type="scientific">Flammeovirga aprica JL-4</name>
    <dbReference type="NCBI Taxonomy" id="694437"/>
    <lineage>
        <taxon>Bacteria</taxon>
        <taxon>Pseudomonadati</taxon>
        <taxon>Bacteroidota</taxon>
        <taxon>Cytophagia</taxon>
        <taxon>Cytophagales</taxon>
        <taxon>Flammeovirgaceae</taxon>
        <taxon>Flammeovirga</taxon>
    </lineage>
</organism>
<feature type="transmembrane region" description="Helical" evidence="1">
    <location>
        <begin position="135"/>
        <end position="152"/>
    </location>
</feature>
<feature type="transmembrane region" description="Helical" evidence="1">
    <location>
        <begin position="158"/>
        <end position="182"/>
    </location>
</feature>
<feature type="transmembrane region" description="Helical" evidence="1">
    <location>
        <begin position="202"/>
        <end position="223"/>
    </location>
</feature>
<reference evidence="2 3" key="1">
    <citation type="submission" date="2020-04" db="EMBL/GenBank/DDBJ databases">
        <title>Flammeovirga sp. SR4, a novel species isolated from seawater.</title>
        <authorList>
            <person name="Wang X."/>
        </authorList>
    </citation>
    <scope>NUCLEOTIDE SEQUENCE [LARGE SCALE GENOMIC DNA]</scope>
    <source>
        <strain evidence="2 3">ATCC 23126</strain>
    </source>
</reference>